<dbReference type="Gene3D" id="1.10.260.40">
    <property type="entry name" value="lambda repressor-like DNA-binding domains"/>
    <property type="match status" value="1"/>
</dbReference>
<evidence type="ECO:0000259" key="1">
    <source>
        <dbReference type="PROSITE" id="PS50943"/>
    </source>
</evidence>
<evidence type="ECO:0000313" key="3">
    <source>
        <dbReference type="Proteomes" id="UP000439550"/>
    </source>
</evidence>
<organism evidence="2 3">
    <name type="scientific">Lactococcus hircilactis</name>
    <dbReference type="NCBI Taxonomy" id="1494462"/>
    <lineage>
        <taxon>Bacteria</taxon>
        <taxon>Bacillati</taxon>
        <taxon>Bacillota</taxon>
        <taxon>Bacilli</taxon>
        <taxon>Lactobacillales</taxon>
        <taxon>Streptococcaceae</taxon>
        <taxon>Lactococcus</taxon>
    </lineage>
</organism>
<dbReference type="Pfam" id="PF01381">
    <property type="entry name" value="HTH_3"/>
    <property type="match status" value="1"/>
</dbReference>
<dbReference type="InterPro" id="IPR053163">
    <property type="entry name" value="HTH-type_regulator_Rgg"/>
</dbReference>
<feature type="domain" description="HTH cro/C1-type" evidence="1">
    <location>
        <begin position="28"/>
        <end position="62"/>
    </location>
</feature>
<protein>
    <submittedName>
        <fullName evidence="2">Helix-turn-helix domain-containing protein</fullName>
    </submittedName>
</protein>
<evidence type="ECO:0000313" key="2">
    <source>
        <dbReference type="EMBL" id="MQW38609.1"/>
    </source>
</evidence>
<dbReference type="CDD" id="cd00093">
    <property type="entry name" value="HTH_XRE"/>
    <property type="match status" value="1"/>
</dbReference>
<dbReference type="Pfam" id="PF21259">
    <property type="entry name" value="Rgg_C"/>
    <property type="match status" value="1"/>
</dbReference>
<dbReference type="InterPro" id="IPR010982">
    <property type="entry name" value="Lambda_DNA-bd_dom_sf"/>
</dbReference>
<dbReference type="NCBIfam" id="TIGR01716">
    <property type="entry name" value="RGG_Cterm"/>
    <property type="match status" value="1"/>
</dbReference>
<proteinExistence type="predicted"/>
<dbReference type="PANTHER" id="PTHR37038">
    <property type="entry name" value="TRANSCRIPTIONAL REGULATOR-RELATED"/>
    <property type="match status" value="1"/>
</dbReference>
<dbReference type="GO" id="GO:0003677">
    <property type="term" value="F:DNA binding"/>
    <property type="evidence" value="ECO:0007669"/>
    <property type="project" value="InterPro"/>
</dbReference>
<gene>
    <name evidence="2" type="ORF">GHI93_01425</name>
</gene>
<dbReference type="PANTHER" id="PTHR37038:SF12">
    <property type="entry name" value="TRANSCRIPTIONAL REGULATOR"/>
    <property type="match status" value="1"/>
</dbReference>
<accession>A0A7X1Z6P5</accession>
<dbReference type="InterPro" id="IPR010057">
    <property type="entry name" value="Transcription_activator_Rgg_C"/>
</dbReference>
<dbReference type="Proteomes" id="UP000439550">
    <property type="component" value="Unassembled WGS sequence"/>
</dbReference>
<dbReference type="EMBL" id="WITJ01000002">
    <property type="protein sequence ID" value="MQW38609.1"/>
    <property type="molecule type" value="Genomic_DNA"/>
</dbReference>
<comment type="caution">
    <text evidence="2">The sequence shown here is derived from an EMBL/GenBank/DDBJ whole genome shotgun (WGS) entry which is preliminary data.</text>
</comment>
<dbReference type="PROSITE" id="PS50943">
    <property type="entry name" value="HTH_CROC1"/>
    <property type="match status" value="1"/>
</dbReference>
<dbReference type="RefSeq" id="WP_153494920.1">
    <property type="nucleotide sequence ID" value="NZ_CAXYUY010000014.1"/>
</dbReference>
<name>A0A7X1Z6P5_9LACT</name>
<reference evidence="2 3" key="1">
    <citation type="submission" date="2019-10" db="EMBL/GenBank/DDBJ databases">
        <authorList>
            <person name="Dong K."/>
        </authorList>
    </citation>
    <scope>NUCLEOTIDE SEQUENCE [LARGE SCALE GENOMIC DNA]</scope>
    <source>
        <strain evidence="2 3">DSM 28960</strain>
    </source>
</reference>
<dbReference type="Gene3D" id="1.25.40.400">
    <property type="match status" value="1"/>
</dbReference>
<dbReference type="AlphaFoldDB" id="A0A7X1Z6P5"/>
<keyword evidence="3" id="KW-1185">Reference proteome</keyword>
<dbReference type="OrthoDB" id="2241897at2"/>
<sequence>MDTSYGETEKRLRISRNVEAKEMASDVISYQQIMKFEKGQTMISADKLIYLLEFLNVSMDEFEYARHLILGDSDIFFNQKIETAFRHKDQAKLRTLLKITKEQIKKTPNNRHFLIHMIEIKSALLKLNAHLKIPKNEIQKLYHYLSKIKEWAQSDVILFLNCINLFDDIQLITLVHRMIYPDTHDILSTHTQTQINLALLKVISIFTKRNDFSHIRELFLYLDEHIHSDINTSERALLAYHKALFNYCQEPNANHLEKLKQFISAFELIGCFDIANDLDREITYYHAYFSI</sequence>
<dbReference type="InterPro" id="IPR001387">
    <property type="entry name" value="Cro/C1-type_HTH"/>
</dbReference>
<dbReference type="SUPFAM" id="SSF47413">
    <property type="entry name" value="lambda repressor-like DNA-binding domains"/>
    <property type="match status" value="1"/>
</dbReference>